<name>A0A9W4TAB5_9GLOM</name>
<evidence type="ECO:0000313" key="1">
    <source>
        <dbReference type="EMBL" id="CAI2196259.1"/>
    </source>
</evidence>
<feature type="non-terminal residue" evidence="1">
    <location>
        <position position="1"/>
    </location>
</feature>
<proteinExistence type="predicted"/>
<feature type="non-terminal residue" evidence="1">
    <location>
        <position position="68"/>
    </location>
</feature>
<evidence type="ECO:0000313" key="2">
    <source>
        <dbReference type="Proteomes" id="UP001153678"/>
    </source>
</evidence>
<dbReference type="EMBL" id="CAMKVN010013946">
    <property type="protein sequence ID" value="CAI2196259.1"/>
    <property type="molecule type" value="Genomic_DNA"/>
</dbReference>
<gene>
    <name evidence="1" type="ORF">FWILDA_LOCUS17488</name>
</gene>
<sequence>MVKEPISTEPDITPAIVIHRRGGHGRGKDTGCENEGVIEASNKIVKKASFYFANFNDFDNFNTITISP</sequence>
<organism evidence="1 2">
    <name type="scientific">Funneliformis geosporum</name>
    <dbReference type="NCBI Taxonomy" id="1117311"/>
    <lineage>
        <taxon>Eukaryota</taxon>
        <taxon>Fungi</taxon>
        <taxon>Fungi incertae sedis</taxon>
        <taxon>Mucoromycota</taxon>
        <taxon>Glomeromycotina</taxon>
        <taxon>Glomeromycetes</taxon>
        <taxon>Glomerales</taxon>
        <taxon>Glomeraceae</taxon>
        <taxon>Funneliformis</taxon>
    </lineage>
</organism>
<protein>
    <submittedName>
        <fullName evidence="1">2137_t:CDS:1</fullName>
    </submittedName>
</protein>
<accession>A0A9W4TAB5</accession>
<dbReference type="Proteomes" id="UP001153678">
    <property type="component" value="Unassembled WGS sequence"/>
</dbReference>
<comment type="caution">
    <text evidence="1">The sequence shown here is derived from an EMBL/GenBank/DDBJ whole genome shotgun (WGS) entry which is preliminary data.</text>
</comment>
<keyword evidence="2" id="KW-1185">Reference proteome</keyword>
<reference evidence="1" key="1">
    <citation type="submission" date="2022-08" db="EMBL/GenBank/DDBJ databases">
        <authorList>
            <person name="Kallberg Y."/>
            <person name="Tangrot J."/>
            <person name="Rosling A."/>
        </authorList>
    </citation>
    <scope>NUCLEOTIDE SEQUENCE</scope>
    <source>
        <strain evidence="1">Wild A</strain>
    </source>
</reference>
<dbReference type="AlphaFoldDB" id="A0A9W4TAB5"/>